<evidence type="ECO:0000256" key="1">
    <source>
        <dbReference type="SAM" id="MobiDB-lite"/>
    </source>
</evidence>
<dbReference type="InterPro" id="IPR001841">
    <property type="entry name" value="Znf_RING"/>
</dbReference>
<feature type="compositionally biased region" description="Basic and acidic residues" evidence="1">
    <location>
        <begin position="139"/>
        <end position="158"/>
    </location>
</feature>
<reference evidence="3" key="1">
    <citation type="journal article" date="2008" name="Nat. Genet.">
        <title>The Pristionchus pacificus genome provides a unique perspective on nematode lifestyle and parasitism.</title>
        <authorList>
            <person name="Dieterich C."/>
            <person name="Clifton S.W."/>
            <person name="Schuster L.N."/>
            <person name="Chinwalla A."/>
            <person name="Delehaunty K."/>
            <person name="Dinkelacker I."/>
            <person name="Fulton L."/>
            <person name="Fulton R."/>
            <person name="Godfrey J."/>
            <person name="Minx P."/>
            <person name="Mitreva M."/>
            <person name="Roeseler W."/>
            <person name="Tian H."/>
            <person name="Witte H."/>
            <person name="Yang S.P."/>
            <person name="Wilson R.K."/>
            <person name="Sommer R.J."/>
        </authorList>
    </citation>
    <scope>NUCLEOTIDE SEQUENCE [LARGE SCALE GENOMIC DNA]</scope>
    <source>
        <strain evidence="3">PS312</strain>
    </source>
</reference>
<dbReference type="CDD" id="cd16449">
    <property type="entry name" value="RING-HC"/>
    <property type="match status" value="1"/>
</dbReference>
<organism evidence="2 3">
    <name type="scientific">Pristionchus pacificus</name>
    <name type="common">Parasitic nematode worm</name>
    <dbReference type="NCBI Taxonomy" id="54126"/>
    <lineage>
        <taxon>Eukaryota</taxon>
        <taxon>Metazoa</taxon>
        <taxon>Ecdysozoa</taxon>
        <taxon>Nematoda</taxon>
        <taxon>Chromadorea</taxon>
        <taxon>Rhabditida</taxon>
        <taxon>Rhabditina</taxon>
        <taxon>Diplogasteromorpha</taxon>
        <taxon>Diplogasteroidea</taxon>
        <taxon>Neodiplogasteridae</taxon>
        <taxon>Pristionchus</taxon>
    </lineage>
</organism>
<protein>
    <submittedName>
        <fullName evidence="2">RING-type domain-containing protein</fullName>
    </submittedName>
</protein>
<feature type="region of interest" description="Disordered" evidence="1">
    <location>
        <begin position="207"/>
        <end position="230"/>
    </location>
</feature>
<dbReference type="PROSITE" id="PS00518">
    <property type="entry name" value="ZF_RING_1"/>
    <property type="match status" value="1"/>
</dbReference>
<dbReference type="InterPro" id="IPR017907">
    <property type="entry name" value="Znf_RING_CS"/>
</dbReference>
<accession>A0A8R1USI9</accession>
<dbReference type="InterPro" id="IPR013083">
    <property type="entry name" value="Znf_RING/FYVE/PHD"/>
</dbReference>
<dbReference type="OrthoDB" id="654191at2759"/>
<dbReference type="PROSITE" id="PS50089">
    <property type="entry name" value="ZF_RING_2"/>
    <property type="match status" value="1"/>
</dbReference>
<evidence type="ECO:0000313" key="3">
    <source>
        <dbReference type="Proteomes" id="UP000005239"/>
    </source>
</evidence>
<dbReference type="SUPFAM" id="SSF57850">
    <property type="entry name" value="RING/U-box"/>
    <property type="match status" value="1"/>
</dbReference>
<dbReference type="Pfam" id="PF13920">
    <property type="entry name" value="zf-C3HC4_3"/>
    <property type="match status" value="1"/>
</dbReference>
<accession>A0A2A6CTZ3</accession>
<name>A0A2A6CTZ3_PRIPA</name>
<dbReference type="SMART" id="SM00184">
    <property type="entry name" value="RING"/>
    <property type="match status" value="1"/>
</dbReference>
<dbReference type="PANTHER" id="PTHR16450:SF1">
    <property type="entry name" value="PROTEIN CBG12045"/>
    <property type="match status" value="1"/>
</dbReference>
<gene>
    <name evidence="2" type="primary">WBGene00278107</name>
</gene>
<proteinExistence type="predicted"/>
<dbReference type="AlphaFoldDB" id="A0A2A6CTZ3"/>
<dbReference type="EnsemblMetazoa" id="PPA39738.1">
    <property type="protein sequence ID" value="PPA39738.1"/>
    <property type="gene ID" value="WBGene00278107"/>
</dbReference>
<feature type="region of interest" description="Disordered" evidence="1">
    <location>
        <begin position="138"/>
        <end position="158"/>
    </location>
</feature>
<reference evidence="2" key="2">
    <citation type="submission" date="2022-06" db="UniProtKB">
        <authorList>
            <consortium name="EnsemblMetazoa"/>
        </authorList>
    </citation>
    <scope>IDENTIFICATION</scope>
    <source>
        <strain evidence="2">PS312</strain>
    </source>
</reference>
<dbReference type="PANTHER" id="PTHR16450">
    <property type="entry name" value="RING FINGER PROTEIN 186"/>
    <property type="match status" value="1"/>
</dbReference>
<evidence type="ECO:0000313" key="2">
    <source>
        <dbReference type="EnsemblMetazoa" id="PPA39738.1"/>
    </source>
</evidence>
<dbReference type="Proteomes" id="UP000005239">
    <property type="component" value="Unassembled WGS sequence"/>
</dbReference>
<keyword evidence="3" id="KW-1185">Reference proteome</keyword>
<dbReference type="Gene3D" id="3.30.40.10">
    <property type="entry name" value="Zinc/RING finger domain, C3HC4 (zinc finger)"/>
    <property type="match status" value="1"/>
</dbReference>
<sequence length="303" mass="35436">MERLLFDINSATSSINSILEQLPRLNQLQVPLFPMNQFNQQQLLGQDSLGLQIQPMMQMQPLNLSHSLYHCPFAQSAAQPNQQIPLIHPPYQSPYITSQNIPASLQLDHNLGASNNLLAHSLWNVQQEMNRQRQAHNLQLEEDRRREELEQHRQNAERRVAELRATSLRLGDREHNPEDWRLVQKYIELGVDVRIVLSLLGIRHEGDPRVNHRTESQGRNRRETSEEREARIERETIANETPEALAKRYTRKCPVCLNENPYIRVVLWCGHIICLTCALRMAQGREINCPMCRKRCRFTRMHE</sequence>